<dbReference type="RefSeq" id="WP_282679542.1">
    <property type="nucleotide sequence ID" value="NZ_CP106875.1"/>
</dbReference>
<reference evidence="1 2" key="1">
    <citation type="submission" date="2022-09" db="EMBL/GenBank/DDBJ databases">
        <title>The outer-membrane cytochrome OmcA is essential for infection of Shewanella oneidensis by a zebrafish-associated bacteriophage.</title>
        <authorList>
            <person name="Grenfell A.W."/>
            <person name="Intile P."/>
            <person name="Mcfarlane J."/>
            <person name="Leung D."/>
            <person name="Abdalla K."/>
            <person name="Wold M."/>
            <person name="Kees E."/>
            <person name="Gralnick J."/>
        </authorList>
    </citation>
    <scope>NUCLEOTIDE SEQUENCE [LARGE SCALE GENOMIC DNA]</scope>
    <source>
        <strain evidence="1 2">NF-5</strain>
    </source>
</reference>
<proteinExistence type="predicted"/>
<protein>
    <submittedName>
        <fullName evidence="1">Uncharacterized protein</fullName>
    </submittedName>
</protein>
<comment type="caution">
    <text evidence="1">The sequence shown here is derived from an EMBL/GenBank/DDBJ whole genome shotgun (WGS) entry which is preliminary data.</text>
</comment>
<evidence type="ECO:0000313" key="2">
    <source>
        <dbReference type="Proteomes" id="UP001159075"/>
    </source>
</evidence>
<dbReference type="EMBL" id="JAOTLW010000013">
    <property type="protein sequence ID" value="MDI5832573.1"/>
    <property type="molecule type" value="Genomic_DNA"/>
</dbReference>
<name>A0ABT6UDM7_9GAMM</name>
<keyword evidence="2" id="KW-1185">Reference proteome</keyword>
<evidence type="ECO:0000313" key="1">
    <source>
        <dbReference type="EMBL" id="MDI5832573.1"/>
    </source>
</evidence>
<gene>
    <name evidence="1" type="ORF">ODY93_13420</name>
</gene>
<accession>A0ABT6UDM7</accession>
<organism evidence="1 2">
    <name type="scientific">Shewanella xiamenensis</name>
    <dbReference type="NCBI Taxonomy" id="332186"/>
    <lineage>
        <taxon>Bacteria</taxon>
        <taxon>Pseudomonadati</taxon>
        <taxon>Pseudomonadota</taxon>
        <taxon>Gammaproteobacteria</taxon>
        <taxon>Alteromonadales</taxon>
        <taxon>Shewanellaceae</taxon>
        <taxon>Shewanella</taxon>
    </lineage>
</organism>
<sequence>MHQEQLSHYPMYAEAREQGLIELNILPVCDALAELGANPLASCSGHVRLAPDLHASLLSNLLSFGKTNRKVCISVPYVLFSSSNEIAGKVNCAVEAFPIKLPNGQLAKKYLFFVWNVVGSFDDKGRLRFSLTTNDHRLTSNSEWLLENIGIIDAMLKEDLAKIAVLLADVPC</sequence>
<dbReference type="Proteomes" id="UP001159075">
    <property type="component" value="Unassembled WGS sequence"/>
</dbReference>